<feature type="transmembrane region" description="Helical" evidence="2">
    <location>
        <begin position="34"/>
        <end position="67"/>
    </location>
</feature>
<evidence type="ECO:0000256" key="1">
    <source>
        <dbReference type="SAM" id="MobiDB-lite"/>
    </source>
</evidence>
<keyword evidence="4" id="KW-1185">Reference proteome</keyword>
<dbReference type="Proteomes" id="UP001321580">
    <property type="component" value="Unassembled WGS sequence"/>
</dbReference>
<keyword evidence="2" id="KW-1133">Transmembrane helix</keyword>
<evidence type="ECO:0008006" key="5">
    <source>
        <dbReference type="Google" id="ProtNLM"/>
    </source>
</evidence>
<keyword evidence="2" id="KW-0472">Membrane</keyword>
<feature type="region of interest" description="Disordered" evidence="1">
    <location>
        <begin position="97"/>
        <end position="145"/>
    </location>
</feature>
<protein>
    <recommendedName>
        <fullName evidence="5">Lipoprotein</fullName>
    </recommendedName>
</protein>
<reference evidence="3 4" key="1">
    <citation type="submission" date="2023-05" db="EMBL/GenBank/DDBJ databases">
        <title>Lysobacter sp. strain LF1 Genome sequencing and assembly.</title>
        <authorList>
            <person name="Jung Y."/>
        </authorList>
    </citation>
    <scope>NUCLEOTIDE SEQUENCE [LARGE SCALE GENOMIC DNA]</scope>
    <source>
        <strain evidence="3 4">LF1</strain>
    </source>
</reference>
<evidence type="ECO:0000256" key="2">
    <source>
        <dbReference type="SAM" id="Phobius"/>
    </source>
</evidence>
<name>A0ABT6XHK6_9GAMM</name>
<dbReference type="EMBL" id="JASGBI010000001">
    <property type="protein sequence ID" value="MDI9239448.1"/>
    <property type="molecule type" value="Genomic_DNA"/>
</dbReference>
<keyword evidence="2" id="KW-0812">Transmembrane</keyword>
<accession>A0ABT6XHK6</accession>
<organism evidence="3 4">
    <name type="scientific">Lysobacter stagni</name>
    <dbReference type="NCBI Taxonomy" id="3045172"/>
    <lineage>
        <taxon>Bacteria</taxon>
        <taxon>Pseudomonadati</taxon>
        <taxon>Pseudomonadota</taxon>
        <taxon>Gammaproteobacteria</taxon>
        <taxon>Lysobacterales</taxon>
        <taxon>Lysobacteraceae</taxon>
        <taxon>Lysobacter</taxon>
    </lineage>
</organism>
<dbReference type="RefSeq" id="WP_283212833.1">
    <property type="nucleotide sequence ID" value="NZ_JASGBI010000001.1"/>
</dbReference>
<evidence type="ECO:0000313" key="3">
    <source>
        <dbReference type="EMBL" id="MDI9239448.1"/>
    </source>
</evidence>
<sequence length="162" mass="17361">MRYLSRDFSVVDAAFHVARNAADRRGLPPRAERGVGITLCVVGILLISCGTYFSVLTTSVIIMLVLTSLCSFLTRSHRHLAPFCLALSVALGLSGCSSDPQSANKADLASPRPAASGVDVHGSIREATRYHDPREGLKPKGIDILNGEAKAKDNKDISDEVR</sequence>
<evidence type="ECO:0000313" key="4">
    <source>
        <dbReference type="Proteomes" id="UP001321580"/>
    </source>
</evidence>
<feature type="compositionally biased region" description="Basic and acidic residues" evidence="1">
    <location>
        <begin position="122"/>
        <end position="141"/>
    </location>
</feature>
<proteinExistence type="predicted"/>
<gene>
    <name evidence="3" type="ORF">QLQ15_11090</name>
</gene>
<comment type="caution">
    <text evidence="3">The sequence shown here is derived from an EMBL/GenBank/DDBJ whole genome shotgun (WGS) entry which is preliminary data.</text>
</comment>